<dbReference type="GO" id="GO:0047753">
    <property type="term" value="F:choline-sulfatase activity"/>
    <property type="evidence" value="ECO:0007669"/>
    <property type="project" value="UniProtKB-EC"/>
</dbReference>
<dbReference type="Gene3D" id="3.40.720.10">
    <property type="entry name" value="Alkaline Phosphatase, subunit A"/>
    <property type="match status" value="2"/>
</dbReference>
<dbReference type="InterPro" id="IPR032506">
    <property type="entry name" value="SGSH_C"/>
</dbReference>
<dbReference type="Pfam" id="PF16347">
    <property type="entry name" value="SGSH_C"/>
    <property type="match status" value="1"/>
</dbReference>
<dbReference type="InterPro" id="IPR017850">
    <property type="entry name" value="Alkaline_phosphatase_core_sf"/>
</dbReference>
<dbReference type="CDD" id="cd16031">
    <property type="entry name" value="G6S_like"/>
    <property type="match status" value="1"/>
</dbReference>
<accession>A0A1C3J8C6</accession>
<dbReference type="PANTHER" id="PTHR43108:SF6">
    <property type="entry name" value="N-SULPHOGLUCOSAMINE SULPHOHYDROLASE"/>
    <property type="match status" value="1"/>
</dbReference>
<comment type="similarity">
    <text evidence="1">Belongs to the sulfatase family.</text>
</comment>
<keyword evidence="5" id="KW-1185">Reference proteome</keyword>
<keyword evidence="2 4" id="KW-0378">Hydrolase</keyword>
<name>A0A1C3J8C6_9VIBR</name>
<dbReference type="PROSITE" id="PS00149">
    <property type="entry name" value="SULFATASE_2"/>
    <property type="match status" value="1"/>
</dbReference>
<feature type="domain" description="N-sulphoglucosamine sulphohydrolase C-terminal" evidence="3">
    <location>
        <begin position="342"/>
        <end position="495"/>
    </location>
</feature>
<dbReference type="Proteomes" id="UP000092819">
    <property type="component" value="Unassembled WGS sequence"/>
</dbReference>
<evidence type="ECO:0000259" key="3">
    <source>
        <dbReference type="Pfam" id="PF16347"/>
    </source>
</evidence>
<evidence type="ECO:0000313" key="5">
    <source>
        <dbReference type="Proteomes" id="UP000092819"/>
    </source>
</evidence>
<protein>
    <submittedName>
        <fullName evidence="4">Choline-sulfatase</fullName>
        <ecNumber evidence="4">3.1.6.6</ecNumber>
    </submittedName>
</protein>
<proteinExistence type="inferred from homology"/>
<gene>
    <name evidence="4" type="primary">betC_1</name>
    <name evidence="4" type="ORF">VCE7224_00022</name>
</gene>
<dbReference type="RefSeq" id="WP_083994239.1">
    <property type="nucleotide sequence ID" value="NZ_AP025463.1"/>
</dbReference>
<dbReference type="AlphaFoldDB" id="A0A1C3J8C6"/>
<dbReference type="EMBL" id="FLQZ01000001">
    <property type="protein sequence ID" value="SBT11306.1"/>
    <property type="molecule type" value="Genomic_DNA"/>
</dbReference>
<evidence type="ECO:0000256" key="2">
    <source>
        <dbReference type="ARBA" id="ARBA00022801"/>
    </source>
</evidence>
<sequence>MENQGLPRQKQPNIIYIMSDDHAMRAVSAYQSDIAHLAPTPNIDRIARNGARFDQSFVTNSLCGPSRAAMLTGKFGHKNGFNHNGQLFDGHQPTWPRILKQHGYTTACIGKWHINLTPDGLDFDHWELLNDQGEYYNPDFITKDGVKREHGYTTELITEKSLEWLSKQNDNDQPFALLLHHKAPHRNWMPAPQHTKAFENTEFPVPDNYFDTYEGRSAAAMQTMNIYRDAQEGHDLKMTRGVGETAWREDIWPFLLERLTPQQRKQWDEAYQARNDWFNTNEAKMTEEEIAIWKYQRYVQDYLATIISVDESVGAVLDFLERHGLADDTIVVYTSDQGFYMGEHGWFDKRFMYEESFRAPLLIQYPDKIKPGTVIDKMVQNIDYAPTFLEFAGVAIPEDIQGQSMVSLLTGEPADDWRTALYYHFYEYPAMHDVTRHYGTRDSRYKLMHFYYQMDEWEFYDLEADPHEMNNAIDAPQYQAVIQGLKQTITELEKQYDVPPRSQWENAPLEAVAAPTLQELYPESYQVAAQTHVNERGCCEE</sequence>
<dbReference type="PANTHER" id="PTHR43108">
    <property type="entry name" value="N-ACETYLGLUCOSAMINE-6-SULFATASE FAMILY MEMBER"/>
    <property type="match status" value="1"/>
</dbReference>
<reference evidence="5" key="1">
    <citation type="submission" date="2016-06" db="EMBL/GenBank/DDBJ databases">
        <authorList>
            <person name="Rodrigo-Torres L."/>
            <person name="Arahal D.R."/>
        </authorList>
    </citation>
    <scope>NUCLEOTIDE SEQUENCE [LARGE SCALE GENOMIC DNA]</scope>
    <source>
        <strain evidence="5">CECT 7224</strain>
    </source>
</reference>
<evidence type="ECO:0000313" key="4">
    <source>
        <dbReference type="EMBL" id="SBT11306.1"/>
    </source>
</evidence>
<evidence type="ECO:0000256" key="1">
    <source>
        <dbReference type="ARBA" id="ARBA00008779"/>
    </source>
</evidence>
<dbReference type="PROSITE" id="PS00523">
    <property type="entry name" value="SULFATASE_1"/>
    <property type="match status" value="1"/>
</dbReference>
<dbReference type="InterPro" id="IPR024607">
    <property type="entry name" value="Sulfatase_CS"/>
</dbReference>
<dbReference type="EC" id="3.1.6.6" evidence="4"/>
<organism evidence="4 5">
    <name type="scientific">Vibrio celticus</name>
    <dbReference type="NCBI Taxonomy" id="446372"/>
    <lineage>
        <taxon>Bacteria</taxon>
        <taxon>Pseudomonadati</taxon>
        <taxon>Pseudomonadota</taxon>
        <taxon>Gammaproteobacteria</taxon>
        <taxon>Vibrionales</taxon>
        <taxon>Vibrionaceae</taxon>
        <taxon>Vibrio</taxon>
    </lineage>
</organism>
<dbReference type="SUPFAM" id="SSF53649">
    <property type="entry name" value="Alkaline phosphatase-like"/>
    <property type="match status" value="1"/>
</dbReference>